<feature type="non-terminal residue" evidence="3">
    <location>
        <position position="266"/>
    </location>
</feature>
<evidence type="ECO:0000259" key="2">
    <source>
        <dbReference type="PROSITE" id="PS50894"/>
    </source>
</evidence>
<comment type="caution">
    <text evidence="3">The sequence shown here is derived from an EMBL/GenBank/DDBJ whole genome shotgun (WGS) entry which is preliminary data.</text>
</comment>
<dbReference type="PROSITE" id="PS50894">
    <property type="entry name" value="HPT"/>
    <property type="match status" value="1"/>
</dbReference>
<keyword evidence="4" id="KW-1185">Reference proteome</keyword>
<evidence type="ECO:0000313" key="3">
    <source>
        <dbReference type="EMBL" id="MBE9255149.1"/>
    </source>
</evidence>
<sequence>MLNSDIRDHAYQFFIEEAPELLSVIEMSLLELRGERTPAQIHGIMRAAHSIKGGAASVQLPAIEELAHRLEDIFKALYNDAVVVDETMEGLLLAGFDHLKQALTTQIETGQLDHSEVLEQGLPVIAAIEEQLGEHLAAGEQFLPSSADLGVDIVASLFEVDVAQGLTEISTALAGRDQETLRATLGTQTEIFAGLAEILNLPGFREITDLVAQGLGNPGVPMGELARVALENWQHSCGQVLEKGDRQRGGEPSEALVALVRGPGEG</sequence>
<keyword evidence="1" id="KW-0597">Phosphoprotein</keyword>
<dbReference type="InterPro" id="IPR036641">
    <property type="entry name" value="HPT_dom_sf"/>
</dbReference>
<dbReference type="PANTHER" id="PTHR43395">
    <property type="entry name" value="SENSOR HISTIDINE KINASE CHEA"/>
    <property type="match status" value="1"/>
</dbReference>
<accession>A0ABR9VUX2</accession>
<gene>
    <name evidence="3" type="ORF">IQ217_15140</name>
</gene>
<evidence type="ECO:0000256" key="1">
    <source>
        <dbReference type="PROSITE-ProRule" id="PRU00110"/>
    </source>
</evidence>
<feature type="modified residue" description="Phosphohistidine" evidence="1">
    <location>
        <position position="49"/>
    </location>
</feature>
<dbReference type="InterPro" id="IPR008207">
    <property type="entry name" value="Sig_transdc_His_kin_Hpt_dom"/>
</dbReference>
<proteinExistence type="predicted"/>
<protein>
    <submittedName>
        <fullName evidence="3">Hpt domain-containing protein</fullName>
    </submittedName>
</protein>
<feature type="domain" description="HPt" evidence="2">
    <location>
        <begin position="3"/>
        <end position="106"/>
    </location>
</feature>
<dbReference type="EMBL" id="JADEVV010000051">
    <property type="protein sequence ID" value="MBE9255149.1"/>
    <property type="molecule type" value="Genomic_DNA"/>
</dbReference>
<evidence type="ECO:0000313" key="4">
    <source>
        <dbReference type="Proteomes" id="UP000658720"/>
    </source>
</evidence>
<dbReference type="InterPro" id="IPR051315">
    <property type="entry name" value="Bact_Chemotaxis_CheA"/>
</dbReference>
<dbReference type="CDD" id="cd00088">
    <property type="entry name" value="HPT"/>
    <property type="match status" value="1"/>
</dbReference>
<dbReference type="SMART" id="SM00073">
    <property type="entry name" value="HPT"/>
    <property type="match status" value="1"/>
</dbReference>
<dbReference type="RefSeq" id="WP_194020584.1">
    <property type="nucleotide sequence ID" value="NZ_JADEVV010000051.1"/>
</dbReference>
<dbReference type="SUPFAM" id="SSF47226">
    <property type="entry name" value="Histidine-containing phosphotransfer domain, HPT domain"/>
    <property type="match status" value="1"/>
</dbReference>
<reference evidence="3 4" key="1">
    <citation type="submission" date="2020-10" db="EMBL/GenBank/DDBJ databases">
        <authorList>
            <person name="Castelo-Branco R."/>
            <person name="Eusebio N."/>
            <person name="Adriana R."/>
            <person name="Vieira A."/>
            <person name="Brugerolle De Fraissinette N."/>
            <person name="Rezende De Castro R."/>
            <person name="Schneider M.P."/>
            <person name="Vasconcelos V."/>
            <person name="Leao P.N."/>
        </authorList>
    </citation>
    <scope>NUCLEOTIDE SEQUENCE [LARGE SCALE GENOMIC DNA]</scope>
    <source>
        <strain evidence="3 4">LEGE 00031</strain>
    </source>
</reference>
<dbReference type="Gene3D" id="1.20.120.160">
    <property type="entry name" value="HPT domain"/>
    <property type="match status" value="1"/>
</dbReference>
<dbReference type="Proteomes" id="UP000658720">
    <property type="component" value="Unassembled WGS sequence"/>
</dbReference>
<name>A0ABR9VUX2_9SYNC</name>
<dbReference type="PANTHER" id="PTHR43395:SF1">
    <property type="entry name" value="CHEMOTAXIS PROTEIN CHEA"/>
    <property type="match status" value="1"/>
</dbReference>
<dbReference type="Pfam" id="PF01627">
    <property type="entry name" value="Hpt"/>
    <property type="match status" value="1"/>
</dbReference>
<organism evidence="3 4">
    <name type="scientific">Synechocystis salina LEGE 00031</name>
    <dbReference type="NCBI Taxonomy" id="1828736"/>
    <lineage>
        <taxon>Bacteria</taxon>
        <taxon>Bacillati</taxon>
        <taxon>Cyanobacteriota</taxon>
        <taxon>Cyanophyceae</taxon>
        <taxon>Synechococcales</taxon>
        <taxon>Merismopediaceae</taxon>
        <taxon>Synechocystis</taxon>
    </lineage>
</organism>